<feature type="compositionally biased region" description="Acidic residues" evidence="1">
    <location>
        <begin position="258"/>
        <end position="281"/>
    </location>
</feature>
<dbReference type="EMBL" id="JBANRG010000042">
    <property type="protein sequence ID" value="KAK7447094.1"/>
    <property type="molecule type" value="Genomic_DNA"/>
</dbReference>
<dbReference type="Proteomes" id="UP001498398">
    <property type="component" value="Unassembled WGS sequence"/>
</dbReference>
<evidence type="ECO:0000313" key="4">
    <source>
        <dbReference type="Proteomes" id="UP001498398"/>
    </source>
</evidence>
<feature type="compositionally biased region" description="Acidic residues" evidence="1">
    <location>
        <begin position="235"/>
        <end position="245"/>
    </location>
</feature>
<feature type="region of interest" description="Disordered" evidence="1">
    <location>
        <begin position="65"/>
        <end position="298"/>
    </location>
</feature>
<sequence length="730" mass="79855">MSDSSQPPKPLETRGVKREAEKEEAKAKKLAAVKKKKTEQAKAGARIAAFEDAQVETVTNRLAIDPDIAEEAPQPVAASKRGSNRGRGGRGSRGGRDVAVILASLTNAKGARSGARGTRSTRGSARGSSCGNARGGAHSARTGSASIGGGKNRETVEWSPERTDSDVMTDTTGEGDTYQHPPEVVNDFGRPMSAMSDVDELGRLMSAMSDVDMPPATEMDTESNGAVDIDRNEKTEEEGEEAEDDGQGHGPEMLDIGELSDDDDDYQNDEDDEEEGAEDVEPAFKGVKKSKPKKNKHAIRQGINASCTVPPQQLVHPLKNSKRCGSNVENGQAKKRTKAPLGGLDKDYKSVYGMNSAALSSSSVMSVKTSSSEGVVGEFDVDEMAESVNASRERKGAGGTVKTPAGFRQVTDIALVSANVAEIDRKDHVKNPSSSKRTITSSKNLPFTHFSDKQVWENSFLPCMYQWQGTLKDQFSSSSHVDFSKILGTNWQECYKHLEPTYQDLSGITHQRVNHPTIRAVTQTALSVYRSDFANKKALVYVEQKMNEEVPVEDGVNLTEARKEWVQQQLQGMLILYENPGDPKTNTPPSGLFKSEVFSKTLAYHLYKIRDSRKYVWYGNPVGAMALCAAAIKRALTIWQDGIKPKLKSEDDNEENDKKLKQAARNSPISFSQAHWGGAVTNLYEKYTSKLSDSKCEEIVVYAEYYLPESLKALLWAQEAAEDDELIMSD</sequence>
<accession>A0ABR1J4K6</accession>
<protein>
    <recommendedName>
        <fullName evidence="2">DUF6532 domain-containing protein</fullName>
    </recommendedName>
</protein>
<feature type="compositionally biased region" description="Basic and acidic residues" evidence="1">
    <location>
        <begin position="647"/>
        <end position="660"/>
    </location>
</feature>
<evidence type="ECO:0000256" key="1">
    <source>
        <dbReference type="SAM" id="MobiDB-lite"/>
    </source>
</evidence>
<evidence type="ECO:0000313" key="3">
    <source>
        <dbReference type="EMBL" id="KAK7447094.1"/>
    </source>
</evidence>
<reference evidence="3 4" key="1">
    <citation type="submission" date="2024-01" db="EMBL/GenBank/DDBJ databases">
        <title>A draft genome for the cacao thread blight pathogen Marasmiellus scandens.</title>
        <authorList>
            <person name="Baruah I.K."/>
            <person name="Leung J."/>
            <person name="Bukari Y."/>
            <person name="Amoako-Attah I."/>
            <person name="Meinhardt L.W."/>
            <person name="Bailey B.A."/>
            <person name="Cohen S.P."/>
        </authorList>
    </citation>
    <scope>NUCLEOTIDE SEQUENCE [LARGE SCALE GENOMIC DNA]</scope>
    <source>
        <strain evidence="3 4">GH-19</strain>
    </source>
</reference>
<comment type="caution">
    <text evidence="3">The sequence shown here is derived from an EMBL/GenBank/DDBJ whole genome shotgun (WGS) entry which is preliminary data.</text>
</comment>
<feature type="region of interest" description="Disordered" evidence="1">
    <location>
        <begin position="647"/>
        <end position="666"/>
    </location>
</feature>
<gene>
    <name evidence="3" type="ORF">VKT23_014307</name>
</gene>
<feature type="region of interest" description="Disordered" evidence="1">
    <location>
        <begin position="1"/>
        <end position="25"/>
    </location>
</feature>
<keyword evidence="4" id="KW-1185">Reference proteome</keyword>
<name>A0ABR1J4K6_9AGAR</name>
<evidence type="ECO:0000259" key="2">
    <source>
        <dbReference type="Pfam" id="PF20149"/>
    </source>
</evidence>
<organism evidence="3 4">
    <name type="scientific">Marasmiellus scandens</name>
    <dbReference type="NCBI Taxonomy" id="2682957"/>
    <lineage>
        <taxon>Eukaryota</taxon>
        <taxon>Fungi</taxon>
        <taxon>Dikarya</taxon>
        <taxon>Basidiomycota</taxon>
        <taxon>Agaricomycotina</taxon>
        <taxon>Agaricomycetes</taxon>
        <taxon>Agaricomycetidae</taxon>
        <taxon>Agaricales</taxon>
        <taxon>Marasmiineae</taxon>
        <taxon>Omphalotaceae</taxon>
        <taxon>Marasmiellus</taxon>
    </lineage>
</organism>
<feature type="compositionally biased region" description="Basic and acidic residues" evidence="1">
    <location>
        <begin position="11"/>
        <end position="25"/>
    </location>
</feature>
<dbReference type="InterPro" id="IPR045341">
    <property type="entry name" value="DUF6532"/>
</dbReference>
<feature type="compositionally biased region" description="Basic residues" evidence="1">
    <location>
        <begin position="286"/>
        <end position="298"/>
    </location>
</feature>
<feature type="domain" description="DUF6532" evidence="2">
    <location>
        <begin position="504"/>
        <end position="648"/>
    </location>
</feature>
<dbReference type="Pfam" id="PF20149">
    <property type="entry name" value="DUF6532"/>
    <property type="match status" value="1"/>
</dbReference>
<feature type="compositionally biased region" description="Basic and acidic residues" evidence="1">
    <location>
        <begin position="151"/>
        <end position="165"/>
    </location>
</feature>
<proteinExistence type="predicted"/>
<feature type="compositionally biased region" description="Low complexity" evidence="1">
    <location>
        <begin position="110"/>
        <end position="129"/>
    </location>
</feature>